<comment type="similarity">
    <text evidence="1">Belongs to the small GTPase superfamily. Rab family.</text>
</comment>
<evidence type="ECO:0000256" key="2">
    <source>
        <dbReference type="ARBA" id="ARBA00022741"/>
    </source>
</evidence>
<dbReference type="InterPro" id="IPR005225">
    <property type="entry name" value="Small_GTP-bd"/>
</dbReference>
<dbReference type="PANTHER" id="PTHR47977">
    <property type="entry name" value="RAS-RELATED PROTEIN RAB"/>
    <property type="match status" value="1"/>
</dbReference>
<dbReference type="FunFam" id="3.40.50.300:FF:001447">
    <property type="entry name" value="Ras-related protein Rab-1B"/>
    <property type="match status" value="1"/>
</dbReference>
<dbReference type="SMART" id="SM00175">
    <property type="entry name" value="RAB"/>
    <property type="match status" value="1"/>
</dbReference>
<evidence type="ECO:0000256" key="1">
    <source>
        <dbReference type="ARBA" id="ARBA00006270"/>
    </source>
</evidence>
<organism evidence="5">
    <name type="scientific">Arcella intermedia</name>
    <dbReference type="NCBI Taxonomy" id="1963864"/>
    <lineage>
        <taxon>Eukaryota</taxon>
        <taxon>Amoebozoa</taxon>
        <taxon>Tubulinea</taxon>
        <taxon>Elardia</taxon>
        <taxon>Arcellinida</taxon>
        <taxon>Sphaerothecina</taxon>
        <taxon>Arcellidae</taxon>
        <taxon>Arcella</taxon>
    </lineage>
</organism>
<dbReference type="Pfam" id="PF00071">
    <property type="entry name" value="Ras"/>
    <property type="match status" value="1"/>
</dbReference>
<proteinExistence type="inferred from homology"/>
<dbReference type="GO" id="GO:0005525">
    <property type="term" value="F:GTP binding"/>
    <property type="evidence" value="ECO:0007669"/>
    <property type="project" value="UniProtKB-KW"/>
</dbReference>
<dbReference type="SMART" id="SM00173">
    <property type="entry name" value="RAS"/>
    <property type="match status" value="1"/>
</dbReference>
<reference evidence="5" key="1">
    <citation type="journal article" date="2020" name="J. Eukaryot. Microbiol.">
        <title>De novo Sequencing, Assembly and Annotation of the Transcriptome for the Free-Living Testate Amoeba Arcella intermedia.</title>
        <authorList>
            <person name="Ribeiro G.M."/>
            <person name="Porfirio-Sousa A.L."/>
            <person name="Maurer-Alcala X.X."/>
            <person name="Katz L.A."/>
            <person name="Lahr D.J.G."/>
        </authorList>
    </citation>
    <scope>NUCLEOTIDE SEQUENCE</scope>
</reference>
<keyword evidence="3" id="KW-0342">GTP-binding</keyword>
<dbReference type="PROSITE" id="PS51419">
    <property type="entry name" value="RAB"/>
    <property type="match status" value="1"/>
</dbReference>
<dbReference type="InterPro" id="IPR027417">
    <property type="entry name" value="P-loop_NTPase"/>
</dbReference>
<dbReference type="EMBL" id="GIBP01007839">
    <property type="protein sequence ID" value="NDV36808.1"/>
    <property type="molecule type" value="Transcribed_RNA"/>
</dbReference>
<dbReference type="NCBIfam" id="TIGR00231">
    <property type="entry name" value="small_GTP"/>
    <property type="match status" value="1"/>
</dbReference>
<dbReference type="InterPro" id="IPR050227">
    <property type="entry name" value="Rab"/>
</dbReference>
<dbReference type="GO" id="GO:0003924">
    <property type="term" value="F:GTPase activity"/>
    <property type="evidence" value="ECO:0007669"/>
    <property type="project" value="InterPro"/>
</dbReference>
<dbReference type="SUPFAM" id="SSF52540">
    <property type="entry name" value="P-loop containing nucleoside triphosphate hydrolases"/>
    <property type="match status" value="1"/>
</dbReference>
<protein>
    <submittedName>
        <fullName evidence="5">Uncharacterized protein</fullName>
    </submittedName>
</protein>
<name>A0A6B2LJD4_9EUKA</name>
<evidence type="ECO:0000256" key="3">
    <source>
        <dbReference type="ARBA" id="ARBA00023134"/>
    </source>
</evidence>
<keyword evidence="4" id="KW-0449">Lipoprotein</keyword>
<evidence type="ECO:0000256" key="4">
    <source>
        <dbReference type="ARBA" id="ARBA00023288"/>
    </source>
</evidence>
<dbReference type="PRINTS" id="PR00449">
    <property type="entry name" value="RASTRNSFRMNG"/>
</dbReference>
<sequence>MLLRFADNTFSESFISTLGMDFKIKTLNIGGLTIKLLIWDTPGYERIHTPKSSYYQGAHGIFVVYDVTNQESFQNVKKWLQEINYYASKNVCKVLVGNKCDRVDRKVTTQEAKELAGQLNMSFLETSAKNDNNVEEAFCKMACCICRTAKIWLKEDISNWPQSHCNFGLQLQQMVEEVCFIIGMYVSRDVSVYCIKTILMVMEFKQKV</sequence>
<dbReference type="InterPro" id="IPR001806">
    <property type="entry name" value="Small_GTPase"/>
</dbReference>
<keyword evidence="2" id="KW-0547">Nucleotide-binding</keyword>
<dbReference type="PROSITE" id="PS51421">
    <property type="entry name" value="RAS"/>
    <property type="match status" value="1"/>
</dbReference>
<dbReference type="Gene3D" id="3.40.50.300">
    <property type="entry name" value="P-loop containing nucleotide triphosphate hydrolases"/>
    <property type="match status" value="1"/>
</dbReference>
<dbReference type="AlphaFoldDB" id="A0A6B2LJD4"/>
<evidence type="ECO:0000313" key="5">
    <source>
        <dbReference type="EMBL" id="NDV36808.1"/>
    </source>
</evidence>
<accession>A0A6B2LJD4</accession>
<dbReference type="SMART" id="SM00174">
    <property type="entry name" value="RHO"/>
    <property type="match status" value="1"/>
</dbReference>
<dbReference type="PROSITE" id="PS51420">
    <property type="entry name" value="RHO"/>
    <property type="match status" value="1"/>
</dbReference>